<dbReference type="EMBL" id="CZQC01000038">
    <property type="protein sequence ID" value="CUS41305.1"/>
    <property type="molecule type" value="Genomic_DNA"/>
</dbReference>
<accession>A0A160TAH9</accession>
<gene>
    <name evidence="1" type="ORF">MGWOODY_Tha823</name>
</gene>
<organism evidence="1">
    <name type="scientific">hydrothermal vent metagenome</name>
    <dbReference type="NCBI Taxonomy" id="652676"/>
    <lineage>
        <taxon>unclassified sequences</taxon>
        <taxon>metagenomes</taxon>
        <taxon>ecological metagenomes</taxon>
    </lineage>
</organism>
<dbReference type="AlphaFoldDB" id="A0A160TAH9"/>
<evidence type="ECO:0000313" key="1">
    <source>
        <dbReference type="EMBL" id="CUS41305.1"/>
    </source>
</evidence>
<name>A0A160TAH9_9ZZZZ</name>
<reference evidence="1" key="1">
    <citation type="submission" date="2015-10" db="EMBL/GenBank/DDBJ databases">
        <authorList>
            <person name="Gilbert D.G."/>
        </authorList>
    </citation>
    <scope>NUCLEOTIDE SEQUENCE</scope>
</reference>
<proteinExistence type="predicted"/>
<protein>
    <submittedName>
        <fullName evidence="1">Uncharacterized protein</fullName>
    </submittedName>
</protein>
<sequence length="316" mass="35633">MDVEASSEPVPIGDMIDGWDSTFKSGDYAYANASAVIGVDVNSWILERETRWYYYLTFSPDTAAWYRDLDQGNERTSQDQIELSAKVLEAQGLRFGHRFEGKRWQVTPKLAVYKVGHFQFGQLNGVSFDGTGRNVSVELNSYFDEDKVLNYKADVPEGTGVSLSIAGDWQITEQWAVDYEFNDLFNRWMFEDAAFNKGCVNLGSVDETVCTSSSSASGRSGQERLVETIPVTSKARLIYQPLGLALAGTMHGRYERLSLAKFWSLDKIDLGASIYSTNQFGLHVHNRYFQLEVVSDDRRIHYARDAEVTLGVSLPW</sequence>